<dbReference type="Gene3D" id="3.90.1300.10">
    <property type="entry name" value="Amidase signature (AS) domain"/>
    <property type="match status" value="1"/>
</dbReference>
<feature type="binding site" evidence="6">
    <location>
        <begin position="210"/>
        <end position="213"/>
    </location>
    <ligand>
        <name>substrate</name>
    </ligand>
</feature>
<dbReference type="InterPro" id="IPR036928">
    <property type="entry name" value="AS_sf"/>
</dbReference>
<evidence type="ECO:0000259" key="7">
    <source>
        <dbReference type="Pfam" id="PF01425"/>
    </source>
</evidence>
<feature type="domain" description="Amidase" evidence="7">
    <location>
        <begin position="59"/>
        <end position="541"/>
    </location>
</feature>
<dbReference type="GO" id="GO:0004040">
    <property type="term" value="F:amidase activity"/>
    <property type="evidence" value="ECO:0007669"/>
    <property type="project" value="UniProtKB-EC"/>
</dbReference>
<feature type="binding site" evidence="6">
    <location>
        <position position="189"/>
    </location>
    <ligand>
        <name>substrate</name>
    </ligand>
</feature>
<dbReference type="PANTHER" id="PTHR46072:SF11">
    <property type="entry name" value="AMIDASE-RELATED"/>
    <property type="match status" value="1"/>
</dbReference>
<evidence type="ECO:0000313" key="9">
    <source>
        <dbReference type="Proteomes" id="UP000054270"/>
    </source>
</evidence>
<keyword evidence="4" id="KW-0378">Hydrolase</keyword>
<dbReference type="SUPFAM" id="SSF75304">
    <property type="entry name" value="Amidase signature (AS) enzymes"/>
    <property type="match status" value="1"/>
</dbReference>
<dbReference type="EC" id="3.5.1.4" evidence="3"/>
<dbReference type="OMA" id="NAGHECI"/>
<dbReference type="PROSITE" id="PS00571">
    <property type="entry name" value="AMIDASES"/>
    <property type="match status" value="1"/>
</dbReference>
<dbReference type="STRING" id="945553.A0A0D2PNS5"/>
<feature type="active site" description="Charge relay system" evidence="5">
    <location>
        <position position="189"/>
    </location>
</feature>
<dbReference type="PANTHER" id="PTHR46072">
    <property type="entry name" value="AMIDASE-RELATED-RELATED"/>
    <property type="match status" value="1"/>
</dbReference>
<evidence type="ECO:0000256" key="2">
    <source>
        <dbReference type="ARBA" id="ARBA00009199"/>
    </source>
</evidence>
<dbReference type="OrthoDB" id="6428749at2759"/>
<dbReference type="InterPro" id="IPR020556">
    <property type="entry name" value="Amidase_CS"/>
</dbReference>
<evidence type="ECO:0000256" key="3">
    <source>
        <dbReference type="ARBA" id="ARBA00012922"/>
    </source>
</evidence>
<protein>
    <recommendedName>
        <fullName evidence="3">amidase</fullName>
        <ecNumber evidence="3">3.5.1.4</ecNumber>
    </recommendedName>
</protein>
<feature type="active site" description="Acyl-ester intermediate" evidence="5">
    <location>
        <position position="213"/>
    </location>
</feature>
<dbReference type="Proteomes" id="UP000054270">
    <property type="component" value="Unassembled WGS sequence"/>
</dbReference>
<evidence type="ECO:0000256" key="6">
    <source>
        <dbReference type="PIRSR" id="PIRSR001221-2"/>
    </source>
</evidence>
<sequence>MRPFSKSNAAIVSQKRAERAKALSDIPKDAKKEQQMYIRASATEIVERIGRGEWKATDVFEAYVSRAAFAHAKTNCLTEVMIGPARQRAAELDAEFAATKKLRGPLHGVPISLKELFDIEGYDSTVGFSQWANDPAKKNADVVSILLDAGAIIYVKTNLPQTLFGLECSNPVWGRTTNPWNDNFTCGGSSGGEAALLAMDGSAGGIGTDIGGSLRVPASYCGVYSLKPASGRMSYCGAKDPVPGFNGVPAVPGPMGRSVQDIELFSRALFGHASTDGEVAPIPYRDVTLPKKLRIGYYTSDNYIKASPACKRAVLETVEALRNAGHECIEFGIPESQLPVYIFVGLSSADGYKTLLKHLGPDPKETALFLVTLGPRLPSFLRNFVAWIAETFLGDELFANTARASRRKDVAEYYQLINARNEYRAKFDVEVWSKYELDGIIAPVQAVPQLPHGGCDKFIALGESTSLYNLLDLPVGCLPVTRVNASKDKVTDEWLVGPGSGSRMFESGIYTDKKPLYDPQAAKGMPINIQIVGKKWEEEKVIALMKVIDDALGRERGFGPGSWDEYMSKA</sequence>
<keyword evidence="9" id="KW-1185">Reference proteome</keyword>
<proteinExistence type="inferred from homology"/>
<evidence type="ECO:0000256" key="5">
    <source>
        <dbReference type="PIRSR" id="PIRSR001221-1"/>
    </source>
</evidence>
<evidence type="ECO:0000256" key="1">
    <source>
        <dbReference type="ARBA" id="ARBA00001311"/>
    </source>
</evidence>
<organism evidence="8 9">
    <name type="scientific">Hypholoma sublateritium (strain FD-334 SS-4)</name>
    <dbReference type="NCBI Taxonomy" id="945553"/>
    <lineage>
        <taxon>Eukaryota</taxon>
        <taxon>Fungi</taxon>
        <taxon>Dikarya</taxon>
        <taxon>Basidiomycota</taxon>
        <taxon>Agaricomycotina</taxon>
        <taxon>Agaricomycetes</taxon>
        <taxon>Agaricomycetidae</taxon>
        <taxon>Agaricales</taxon>
        <taxon>Agaricineae</taxon>
        <taxon>Strophariaceae</taxon>
        <taxon>Hypholoma</taxon>
    </lineage>
</organism>
<feature type="binding site" evidence="6">
    <location>
        <position position="163"/>
    </location>
    <ligand>
        <name>substrate</name>
    </ligand>
</feature>
<comment type="catalytic activity">
    <reaction evidence="1">
        <text>a monocarboxylic acid amide + H2O = a monocarboxylate + NH4(+)</text>
        <dbReference type="Rhea" id="RHEA:12020"/>
        <dbReference type="ChEBI" id="CHEBI:15377"/>
        <dbReference type="ChEBI" id="CHEBI:28938"/>
        <dbReference type="ChEBI" id="CHEBI:35757"/>
        <dbReference type="ChEBI" id="CHEBI:83628"/>
        <dbReference type="EC" id="3.5.1.4"/>
    </reaction>
</comment>
<dbReference type="EMBL" id="KN817557">
    <property type="protein sequence ID" value="KJA21545.1"/>
    <property type="molecule type" value="Genomic_DNA"/>
</dbReference>
<feature type="active site" description="Charge relay system" evidence="5">
    <location>
        <position position="114"/>
    </location>
</feature>
<dbReference type="PIRSF" id="PIRSF001221">
    <property type="entry name" value="Amidase_fungi"/>
    <property type="match status" value="1"/>
</dbReference>
<dbReference type="AlphaFoldDB" id="A0A0D2PNS5"/>
<dbReference type="InterPro" id="IPR023631">
    <property type="entry name" value="Amidase_dom"/>
</dbReference>
<gene>
    <name evidence="8" type="ORF">HYPSUDRAFT_41917</name>
</gene>
<dbReference type="FunFam" id="3.90.1300.10:FF:000003">
    <property type="entry name" value="Amidase signature enzyme"/>
    <property type="match status" value="1"/>
</dbReference>
<evidence type="ECO:0000256" key="4">
    <source>
        <dbReference type="ARBA" id="ARBA00022801"/>
    </source>
</evidence>
<evidence type="ECO:0000313" key="8">
    <source>
        <dbReference type="EMBL" id="KJA21545.1"/>
    </source>
</evidence>
<comment type="similarity">
    <text evidence="2">Belongs to the amidase family.</text>
</comment>
<accession>A0A0D2PNS5</accession>
<name>A0A0D2PNS5_HYPSF</name>
<dbReference type="Pfam" id="PF01425">
    <property type="entry name" value="Amidase"/>
    <property type="match status" value="1"/>
</dbReference>
<reference evidence="9" key="1">
    <citation type="submission" date="2014-04" db="EMBL/GenBank/DDBJ databases">
        <title>Evolutionary Origins and Diversification of the Mycorrhizal Mutualists.</title>
        <authorList>
            <consortium name="DOE Joint Genome Institute"/>
            <consortium name="Mycorrhizal Genomics Consortium"/>
            <person name="Kohler A."/>
            <person name="Kuo A."/>
            <person name="Nagy L.G."/>
            <person name="Floudas D."/>
            <person name="Copeland A."/>
            <person name="Barry K.W."/>
            <person name="Cichocki N."/>
            <person name="Veneault-Fourrey C."/>
            <person name="LaButti K."/>
            <person name="Lindquist E.A."/>
            <person name="Lipzen A."/>
            <person name="Lundell T."/>
            <person name="Morin E."/>
            <person name="Murat C."/>
            <person name="Riley R."/>
            <person name="Ohm R."/>
            <person name="Sun H."/>
            <person name="Tunlid A."/>
            <person name="Henrissat B."/>
            <person name="Grigoriev I.V."/>
            <person name="Hibbett D.S."/>
            <person name="Martin F."/>
        </authorList>
    </citation>
    <scope>NUCLEOTIDE SEQUENCE [LARGE SCALE GENOMIC DNA]</scope>
    <source>
        <strain evidence="9">FD-334 SS-4</strain>
    </source>
</reference>